<comment type="caution">
    <text evidence="1">The sequence shown here is derived from an EMBL/GenBank/DDBJ whole genome shotgun (WGS) entry which is preliminary data.</text>
</comment>
<reference evidence="1" key="1">
    <citation type="submission" date="2022-06" db="EMBL/GenBank/DDBJ databases">
        <title>Phylogenomic reconstructions and comparative analyses of Kickxellomycotina fungi.</title>
        <authorList>
            <person name="Reynolds N.K."/>
            <person name="Stajich J.E."/>
            <person name="Barry K."/>
            <person name="Grigoriev I.V."/>
            <person name="Crous P."/>
            <person name="Smith M.E."/>
        </authorList>
    </citation>
    <scope>NUCLEOTIDE SEQUENCE</scope>
    <source>
        <strain evidence="1">RSA 2271</strain>
    </source>
</reference>
<gene>
    <name evidence="1" type="primary">PRE8_1</name>
    <name evidence="1" type="ORF">EV182_001187</name>
</gene>
<keyword evidence="1" id="KW-0378">Hydrolase</keyword>
<dbReference type="EC" id="3.4.25.1" evidence="1"/>
<proteinExistence type="predicted"/>
<name>A0ACC1HV04_9FUNG</name>
<protein>
    <submittedName>
        <fullName evidence="1">Proteasome subunit alpha type-2</fullName>
        <ecNumber evidence="1">3.4.25.1</ecNumber>
    </submittedName>
</protein>
<sequence>MPSLRLGDIAPDFEANTTNGPIKFHEWIGDSWAILFSHPADFSEAAKLEPEFKKRNVKLIGLSTDGLKDHATWVDDINEVNGVNLKYPIIADEDRRIATTYEMLDQESHDPTNVVNGIPFTVRTVFIIDPKKRIRLTQTYPANCGRNFDEILRVVDSLHLYDRHLVATPANWKAGDDVIVHPSISTEEAKERFPKVKVLKPYLRKAQLPPEDN</sequence>
<keyword evidence="1" id="KW-0647">Proteasome</keyword>
<organism evidence="1 2">
    <name type="scientific">Spiromyces aspiralis</name>
    <dbReference type="NCBI Taxonomy" id="68401"/>
    <lineage>
        <taxon>Eukaryota</taxon>
        <taxon>Fungi</taxon>
        <taxon>Fungi incertae sedis</taxon>
        <taxon>Zoopagomycota</taxon>
        <taxon>Kickxellomycotina</taxon>
        <taxon>Kickxellomycetes</taxon>
        <taxon>Kickxellales</taxon>
        <taxon>Kickxellaceae</taxon>
        <taxon>Spiromyces</taxon>
    </lineage>
</organism>
<dbReference type="EMBL" id="JAMZIH010000145">
    <property type="protein sequence ID" value="KAJ1679860.1"/>
    <property type="molecule type" value="Genomic_DNA"/>
</dbReference>
<keyword evidence="2" id="KW-1185">Reference proteome</keyword>
<accession>A0ACC1HV04</accession>
<evidence type="ECO:0000313" key="1">
    <source>
        <dbReference type="EMBL" id="KAJ1679860.1"/>
    </source>
</evidence>
<dbReference type="Proteomes" id="UP001145114">
    <property type="component" value="Unassembled WGS sequence"/>
</dbReference>
<evidence type="ECO:0000313" key="2">
    <source>
        <dbReference type="Proteomes" id="UP001145114"/>
    </source>
</evidence>